<accession>A0A7U0GC75</accession>
<reference evidence="1 2" key="1">
    <citation type="submission" date="2021-01" db="EMBL/GenBank/DDBJ databases">
        <authorList>
            <person name="Olabode J."/>
            <person name="Purtell M.C."/>
            <person name="Talati K."/>
            <person name="Shaffer C.D."/>
            <person name="Weston-Hafer K.A."/>
            <person name="Garlena R.A."/>
            <person name="Russell D.A."/>
            <person name="Pope W.H."/>
            <person name="Jacobs-Sera D."/>
            <person name="Hatfull G.F."/>
        </authorList>
    </citation>
    <scope>NUCLEOTIDE SEQUENCE [LARGE SCALE GENOMIC DNA]</scope>
</reference>
<sequence>MAKIAGASPKNLIMRAELLIDSLPDYNAELKAEKAELLLRLASAKMDLMNQPEE</sequence>
<dbReference type="EMBL" id="MW435853">
    <property type="protein sequence ID" value="QQV92539.1"/>
    <property type="molecule type" value="Genomic_DNA"/>
</dbReference>
<evidence type="ECO:0000313" key="2">
    <source>
        <dbReference type="Proteomes" id="UP000596355"/>
    </source>
</evidence>
<dbReference type="Proteomes" id="UP000596355">
    <property type="component" value="Segment"/>
</dbReference>
<gene>
    <name evidence="1" type="primary">202</name>
    <name evidence="1" type="ORF">SEA_MEGANTHEEKILLA_202</name>
</gene>
<proteinExistence type="predicted"/>
<name>A0A7U0GC75_9CAUD</name>
<evidence type="ECO:0000313" key="1">
    <source>
        <dbReference type="EMBL" id="QQV92539.1"/>
    </source>
</evidence>
<organism evidence="1 2">
    <name type="scientific">Streptomyces phage MeganTheeKilla</name>
    <dbReference type="NCBI Taxonomy" id="2801897"/>
    <lineage>
        <taxon>Viruses</taxon>
        <taxon>Duplodnaviria</taxon>
        <taxon>Heunggongvirae</taxon>
        <taxon>Uroviricota</taxon>
        <taxon>Caudoviricetes</taxon>
        <taxon>Stanwilliamsviridae</taxon>
        <taxon>Loccivirinae</taxon>
        <taxon>Gilsonvirus</taxon>
        <taxon>Gilsonvirus gilson</taxon>
    </lineage>
</organism>
<protein>
    <submittedName>
        <fullName evidence="1">Uncharacterized protein</fullName>
    </submittedName>
</protein>